<name>A0ABS7DII8_9GAMM</name>
<organism evidence="7 8">
    <name type="scientific">Succinivibrio faecicola</name>
    <dbReference type="NCBI Taxonomy" id="2820300"/>
    <lineage>
        <taxon>Bacteria</taxon>
        <taxon>Pseudomonadati</taxon>
        <taxon>Pseudomonadota</taxon>
        <taxon>Gammaproteobacteria</taxon>
        <taxon>Aeromonadales</taxon>
        <taxon>Succinivibrionaceae</taxon>
        <taxon>Succinivibrio</taxon>
    </lineage>
</organism>
<evidence type="ECO:0000256" key="2">
    <source>
        <dbReference type="ARBA" id="ARBA00022691"/>
    </source>
</evidence>
<gene>
    <name evidence="7" type="ORF">J5V48_05570</name>
</gene>
<dbReference type="GO" id="GO:0008168">
    <property type="term" value="F:methyltransferase activity"/>
    <property type="evidence" value="ECO:0007669"/>
    <property type="project" value="UniProtKB-KW"/>
</dbReference>
<keyword evidence="3" id="KW-0479">Metal-binding</keyword>
<dbReference type="PANTHER" id="PTHR13932">
    <property type="entry name" value="COPROPORPHYRINIGEN III OXIDASE"/>
    <property type="match status" value="1"/>
</dbReference>
<dbReference type="PANTHER" id="PTHR13932:SF9">
    <property type="entry name" value="COPROPORPHYRINOGEN III OXIDASE"/>
    <property type="match status" value="1"/>
</dbReference>
<dbReference type="SFLD" id="SFLDG01065">
    <property type="entry name" value="anaerobic_coproporphyrinogen-I"/>
    <property type="match status" value="1"/>
</dbReference>
<protein>
    <submittedName>
        <fullName evidence="7">Heme anaerobic degradation radical SAM methyltransferase ChuW/HutW</fullName>
    </submittedName>
</protein>
<reference evidence="7 8" key="1">
    <citation type="submission" date="2021-03" db="EMBL/GenBank/DDBJ databases">
        <title>Succinivibrio sp. nov. isolated from feces of cow.</title>
        <authorList>
            <person name="Choi J.-Y."/>
        </authorList>
    </citation>
    <scope>NUCLEOTIDE SEQUENCE [LARGE SCALE GENOMIC DNA]</scope>
    <source>
        <strain evidence="7 8">AGMB01872</strain>
    </source>
</reference>
<accession>A0ABS7DII8</accession>
<keyword evidence="4" id="KW-0408">Iron</keyword>
<evidence type="ECO:0000256" key="3">
    <source>
        <dbReference type="ARBA" id="ARBA00022723"/>
    </source>
</evidence>
<keyword evidence="7" id="KW-0489">Methyltransferase</keyword>
<keyword evidence="2" id="KW-0949">S-adenosyl-L-methionine</keyword>
<dbReference type="EMBL" id="JAGFNY010000015">
    <property type="protein sequence ID" value="MBW7570361.1"/>
    <property type="molecule type" value="Genomic_DNA"/>
</dbReference>
<dbReference type="GO" id="GO:0032259">
    <property type="term" value="P:methylation"/>
    <property type="evidence" value="ECO:0007669"/>
    <property type="project" value="UniProtKB-KW"/>
</dbReference>
<evidence type="ECO:0000313" key="8">
    <source>
        <dbReference type="Proteomes" id="UP000731465"/>
    </source>
</evidence>
<sequence length="502" mass="56646">MDLKQIITLPFDAIVKKHTDENGEVDFNALIDGFKIMGKAIMPKVAKEKMMPMEKMMQKMAENESSLDYRAAISDNPIEDAFEQKTQSHISSSMKVVPPPFVPYAIDVLSNVKRTTKSAIYINVPFCQTRCAFCMFYISAYKKEESKRYTDNLIKEMRMWEKTKAAQSGPIHAVYLGGGTPTALEAEDLYRIISTVKECFPLANDCEITVEGRVSYFSDEKIEACLRAGANRFSLGVQSFDTEVRQRLGRISTQEELISSLVHLSSYDEAAVIIDLMFGLPGQDEKSVLDSIKIASELPIDGADLYQLILLEGSPLEKLIKAGKMPLAYNSKGRARMYKAGCELFAKKNFRELSVSHFAKTFRERNLYNVLAKSDADVLAFGPGSGGKIQGVSYMNSRDYKEWSSLIESGKKSTKMMFVPKKNWRVFKVLGEQMELGFIDWNVLEKRFSLPLYEKSKEVITQWESAGLLNTEDGFSRFTIAGRFWAVNMVNLLTGYLDKNGL</sequence>
<proteinExistence type="predicted"/>
<dbReference type="RefSeq" id="WP_219937580.1">
    <property type="nucleotide sequence ID" value="NZ_JAGFNY010000015.1"/>
</dbReference>
<dbReference type="Pfam" id="PF04055">
    <property type="entry name" value="Radical_SAM"/>
    <property type="match status" value="1"/>
</dbReference>
<dbReference type="SUPFAM" id="SSF102114">
    <property type="entry name" value="Radical SAM enzymes"/>
    <property type="match status" value="1"/>
</dbReference>
<dbReference type="Proteomes" id="UP000731465">
    <property type="component" value="Unassembled WGS sequence"/>
</dbReference>
<evidence type="ECO:0000256" key="5">
    <source>
        <dbReference type="ARBA" id="ARBA00023014"/>
    </source>
</evidence>
<evidence type="ECO:0000259" key="6">
    <source>
        <dbReference type="PROSITE" id="PS51918"/>
    </source>
</evidence>
<dbReference type="InterPro" id="IPR007197">
    <property type="entry name" value="rSAM"/>
</dbReference>
<keyword evidence="5" id="KW-0411">Iron-sulfur</keyword>
<dbReference type="InterPro" id="IPR058240">
    <property type="entry name" value="rSAM_sf"/>
</dbReference>
<dbReference type="CDD" id="cd01335">
    <property type="entry name" value="Radical_SAM"/>
    <property type="match status" value="1"/>
</dbReference>
<keyword evidence="7" id="KW-0808">Transferase</keyword>
<dbReference type="SFLD" id="SFLDG01082">
    <property type="entry name" value="B12-binding_domain_containing"/>
    <property type="match status" value="1"/>
</dbReference>
<evidence type="ECO:0000256" key="1">
    <source>
        <dbReference type="ARBA" id="ARBA00001966"/>
    </source>
</evidence>
<evidence type="ECO:0000313" key="7">
    <source>
        <dbReference type="EMBL" id="MBW7570361.1"/>
    </source>
</evidence>
<feature type="domain" description="Radical SAM core" evidence="6">
    <location>
        <begin position="112"/>
        <end position="351"/>
    </location>
</feature>
<comment type="caution">
    <text evidence="7">The sequence shown here is derived from an EMBL/GenBank/DDBJ whole genome shotgun (WGS) entry which is preliminary data.</text>
</comment>
<dbReference type="NCBIfam" id="TIGR04107">
    <property type="entry name" value="rSAM_HutW"/>
    <property type="match status" value="1"/>
</dbReference>
<dbReference type="InterPro" id="IPR013785">
    <property type="entry name" value="Aldolase_TIM"/>
</dbReference>
<dbReference type="SFLD" id="SFLDF00311">
    <property type="entry name" value="heme_degradation_proteins_(Hut"/>
    <property type="match status" value="1"/>
</dbReference>
<dbReference type="PROSITE" id="PS51918">
    <property type="entry name" value="RADICAL_SAM"/>
    <property type="match status" value="1"/>
</dbReference>
<dbReference type="SMART" id="SM00729">
    <property type="entry name" value="Elp3"/>
    <property type="match status" value="1"/>
</dbReference>
<dbReference type="InterPro" id="IPR026332">
    <property type="entry name" value="HutW"/>
</dbReference>
<evidence type="ECO:0000256" key="4">
    <source>
        <dbReference type="ARBA" id="ARBA00023004"/>
    </source>
</evidence>
<comment type="cofactor">
    <cofactor evidence="1">
        <name>[4Fe-4S] cluster</name>
        <dbReference type="ChEBI" id="CHEBI:49883"/>
    </cofactor>
</comment>
<dbReference type="Gene3D" id="3.20.20.70">
    <property type="entry name" value="Aldolase class I"/>
    <property type="match status" value="1"/>
</dbReference>
<dbReference type="SFLD" id="SFLDS00029">
    <property type="entry name" value="Radical_SAM"/>
    <property type="match status" value="1"/>
</dbReference>
<dbReference type="InterPro" id="IPR006638">
    <property type="entry name" value="Elp3/MiaA/NifB-like_rSAM"/>
</dbReference>
<keyword evidence="8" id="KW-1185">Reference proteome</keyword>
<dbReference type="InterPro" id="IPR034505">
    <property type="entry name" value="Coproporphyrinogen-III_oxidase"/>
</dbReference>